<dbReference type="CTD" id="73293"/>
<feature type="region of interest" description="Disordered" evidence="11">
    <location>
        <begin position="216"/>
        <end position="259"/>
    </location>
</feature>
<evidence type="ECO:0000256" key="2">
    <source>
        <dbReference type="ARBA" id="ARBA00004230"/>
    </source>
</evidence>
<keyword evidence="7" id="KW-0282">Flagellum</keyword>
<reference evidence="15" key="1">
    <citation type="submission" date="2015-02" db="EMBL/GenBank/DDBJ databases">
        <title>Genome sequencing for Strongylocentrotus purpuratus.</title>
        <authorList>
            <person name="Murali S."/>
            <person name="Liu Y."/>
            <person name="Vee V."/>
            <person name="English A."/>
            <person name="Wang M."/>
            <person name="Skinner E."/>
            <person name="Han Y."/>
            <person name="Muzny D.M."/>
            <person name="Worley K.C."/>
            <person name="Gibbs R.A."/>
        </authorList>
    </citation>
    <scope>NUCLEOTIDE SEQUENCE</scope>
</reference>
<dbReference type="RefSeq" id="XP_796005.4">
    <property type="nucleotide sequence ID" value="XM_790912.5"/>
</dbReference>
<protein>
    <recommendedName>
        <fullName evidence="16">Coiled-coil domain-containing protein 103</fullName>
    </recommendedName>
</protein>
<dbReference type="FunCoup" id="A0A7M7THC6">
    <property type="interactions" value="27"/>
</dbReference>
<evidence type="ECO:0000256" key="8">
    <source>
        <dbReference type="ARBA" id="ARBA00023069"/>
    </source>
</evidence>
<dbReference type="OMA" id="YRNWRRH"/>
<comment type="subcellular location">
    <subcellularLocation>
        <location evidence="2">Cell projection</location>
        <location evidence="2">Cilium</location>
        <location evidence="2">Flagellum</location>
    </subcellularLocation>
    <subcellularLocation>
        <location evidence="3">Cytoplasm</location>
    </subcellularLocation>
</comment>
<evidence type="ECO:0000313" key="15">
    <source>
        <dbReference type="Proteomes" id="UP000007110"/>
    </source>
</evidence>
<dbReference type="GO" id="GO:0003351">
    <property type="term" value="P:epithelial cilium movement involved in extracellular fluid movement"/>
    <property type="evidence" value="ECO:0000318"/>
    <property type="project" value="GO_Central"/>
</dbReference>
<dbReference type="InterPro" id="IPR042422">
    <property type="entry name" value="CC103"/>
</dbReference>
<name>A0A7M7THC6_STRPU</name>
<dbReference type="KEGG" id="spu:591345"/>
<feature type="domain" description="RNA-polymerase II-associated protein 3-like C-terminal" evidence="12">
    <location>
        <begin position="109"/>
        <end position="198"/>
    </location>
</feature>
<evidence type="ECO:0000259" key="12">
    <source>
        <dbReference type="Pfam" id="PF13877"/>
    </source>
</evidence>
<dbReference type="GO" id="GO:0036159">
    <property type="term" value="P:inner dynein arm assembly"/>
    <property type="evidence" value="ECO:0000318"/>
    <property type="project" value="GO_Central"/>
</dbReference>
<evidence type="ECO:0000256" key="4">
    <source>
        <dbReference type="ARBA" id="ARBA00011738"/>
    </source>
</evidence>
<keyword evidence="8" id="KW-0969">Cilium</keyword>
<comment type="similarity">
    <text evidence="10">Belongs to the DNAAF19/PR46b family.</text>
</comment>
<dbReference type="Proteomes" id="UP000007110">
    <property type="component" value="Unassembled WGS sequence"/>
</dbReference>
<dbReference type="EnsemblMetazoa" id="XM_790912">
    <property type="protein sequence ID" value="XP_796005"/>
    <property type="gene ID" value="LOC591345"/>
</dbReference>
<feature type="region of interest" description="Disordered" evidence="11">
    <location>
        <begin position="63"/>
        <end position="104"/>
    </location>
</feature>
<dbReference type="OrthoDB" id="447931at2759"/>
<keyword evidence="9" id="KW-0966">Cell projection</keyword>
<evidence type="ECO:0000256" key="7">
    <source>
        <dbReference type="ARBA" id="ARBA00022846"/>
    </source>
</evidence>
<evidence type="ECO:0008006" key="16">
    <source>
        <dbReference type="Google" id="ProtNLM"/>
    </source>
</evidence>
<feature type="compositionally biased region" description="Low complexity" evidence="11">
    <location>
        <begin position="80"/>
        <end position="91"/>
    </location>
</feature>
<dbReference type="InterPro" id="IPR025986">
    <property type="entry name" value="RPAP3-like_C"/>
</dbReference>
<dbReference type="GO" id="GO:0005576">
    <property type="term" value="C:extracellular region"/>
    <property type="evidence" value="ECO:0007669"/>
    <property type="project" value="GOC"/>
</dbReference>
<reference evidence="14" key="2">
    <citation type="submission" date="2021-01" db="UniProtKB">
        <authorList>
            <consortium name="EnsemblMetazoa"/>
        </authorList>
    </citation>
    <scope>IDENTIFICATION</scope>
</reference>
<evidence type="ECO:0000259" key="13">
    <source>
        <dbReference type="Pfam" id="PF15867"/>
    </source>
</evidence>
<keyword evidence="5" id="KW-0963">Cytoplasm</keyword>
<evidence type="ECO:0000256" key="9">
    <source>
        <dbReference type="ARBA" id="ARBA00023273"/>
    </source>
</evidence>
<dbReference type="GeneID" id="591345"/>
<dbReference type="GO" id="GO:0007368">
    <property type="term" value="P:determination of left/right symmetry"/>
    <property type="evidence" value="ECO:0000318"/>
    <property type="project" value="GO_Central"/>
</dbReference>
<sequence length="284" mass="32219">MAHLKEDRIDFTKLEKELTAAIDADASYWRVNGAKIRAMEQRVETYDQFRDLVAAAHIKPLEKKDKISQSKRHQPWNPFSSSNSTTSSSTSPQETGDQVQSSITKVKIPKNGHEFTKEWRNRKKTSGSCYSYMLDLGGDTLAKIFRAEISFGLLGEIITTLNDHAEEKHCGKIADILVCLTRAGRFGLSLDFLNKSEKQALSELMGKLEQWRQAVDRTEEDSVAAEENEEGTKTEDCKKERLEGDKREEGEQEEGTEGIAQESCAQFFLEDIVKLKELYKLSEK</sequence>
<comment type="function">
    <text evidence="1">Dynein-attachment factor required for cilia motility.</text>
</comment>
<feature type="compositionally biased region" description="Acidic residues" evidence="11">
    <location>
        <begin position="218"/>
        <end position="229"/>
    </location>
</feature>
<evidence type="ECO:0000256" key="1">
    <source>
        <dbReference type="ARBA" id="ARBA00004048"/>
    </source>
</evidence>
<dbReference type="Pfam" id="PF15867">
    <property type="entry name" value="Dynein_attach_N"/>
    <property type="match status" value="1"/>
</dbReference>
<proteinExistence type="inferred from homology"/>
<keyword evidence="15" id="KW-1185">Reference proteome</keyword>
<keyword evidence="6" id="KW-0970">Cilium biogenesis/degradation</keyword>
<evidence type="ECO:0000256" key="3">
    <source>
        <dbReference type="ARBA" id="ARBA00004496"/>
    </source>
</evidence>
<evidence type="ECO:0000256" key="11">
    <source>
        <dbReference type="SAM" id="MobiDB-lite"/>
    </source>
</evidence>
<organism evidence="14 15">
    <name type="scientific">Strongylocentrotus purpuratus</name>
    <name type="common">Purple sea urchin</name>
    <dbReference type="NCBI Taxonomy" id="7668"/>
    <lineage>
        <taxon>Eukaryota</taxon>
        <taxon>Metazoa</taxon>
        <taxon>Echinodermata</taxon>
        <taxon>Eleutherozoa</taxon>
        <taxon>Echinozoa</taxon>
        <taxon>Echinoidea</taxon>
        <taxon>Euechinoidea</taxon>
        <taxon>Echinacea</taxon>
        <taxon>Camarodonta</taxon>
        <taxon>Echinidea</taxon>
        <taxon>Strongylocentrotidae</taxon>
        <taxon>Strongylocentrotus</taxon>
    </lineage>
</organism>
<evidence type="ECO:0000256" key="6">
    <source>
        <dbReference type="ARBA" id="ARBA00022794"/>
    </source>
</evidence>
<evidence type="ECO:0000256" key="5">
    <source>
        <dbReference type="ARBA" id="ARBA00022490"/>
    </source>
</evidence>
<dbReference type="InterPro" id="IPR031733">
    <property type="entry name" value="Dynein_attach_N"/>
</dbReference>
<feature type="compositionally biased region" description="Basic and acidic residues" evidence="11">
    <location>
        <begin position="230"/>
        <end position="249"/>
    </location>
</feature>
<dbReference type="Pfam" id="PF13877">
    <property type="entry name" value="RPAP3_C"/>
    <property type="match status" value="1"/>
</dbReference>
<accession>A0A7M7THC6</accession>
<evidence type="ECO:0000313" key="14">
    <source>
        <dbReference type="EnsemblMetazoa" id="XP_796005"/>
    </source>
</evidence>
<dbReference type="PANTHER" id="PTHR28572:SF1">
    <property type="entry name" value="COILED-COIL DOMAIN-CONTAINING PROTEIN 103"/>
    <property type="match status" value="1"/>
</dbReference>
<evidence type="ECO:0000256" key="10">
    <source>
        <dbReference type="ARBA" id="ARBA00049986"/>
    </source>
</evidence>
<dbReference type="GO" id="GO:0031514">
    <property type="term" value="C:motile cilium"/>
    <property type="evidence" value="ECO:0007669"/>
    <property type="project" value="UniProtKB-SubCell"/>
</dbReference>
<comment type="subunit">
    <text evidence="4">Homodimer.</text>
</comment>
<feature type="compositionally biased region" description="Polar residues" evidence="11">
    <location>
        <begin position="92"/>
        <end position="104"/>
    </location>
</feature>
<dbReference type="InParanoid" id="A0A7M7THC6"/>
<dbReference type="AlphaFoldDB" id="A0A7M7THC6"/>
<dbReference type="PANTHER" id="PTHR28572">
    <property type="entry name" value="COILED-COIL DOMAIN-CONTAINING PROTEIN 103"/>
    <property type="match status" value="1"/>
</dbReference>
<feature type="domain" description="Dynein attachment factor N-terminal" evidence="13">
    <location>
        <begin position="9"/>
        <end position="77"/>
    </location>
</feature>
<dbReference type="GO" id="GO:0036157">
    <property type="term" value="C:outer dynein arm"/>
    <property type="evidence" value="ECO:0007669"/>
    <property type="project" value="InterPro"/>
</dbReference>